<evidence type="ECO:0000313" key="2">
    <source>
        <dbReference type="EMBL" id="MDC0742678.1"/>
    </source>
</evidence>
<dbReference type="GO" id="GO:0016746">
    <property type="term" value="F:acyltransferase activity"/>
    <property type="evidence" value="ECO:0007669"/>
    <property type="project" value="UniProtKB-KW"/>
</dbReference>
<dbReference type="PANTHER" id="PTHR22753:SF14">
    <property type="entry name" value="MONOACYLGLYCEROL_DIACYLGLYCEROL O-ACYLTRANSFERASE"/>
    <property type="match status" value="1"/>
</dbReference>
<protein>
    <submittedName>
        <fullName evidence="2">Lysophospholipid acyltransferase family protein</fullName>
    </submittedName>
</protein>
<dbReference type="SMART" id="SM00563">
    <property type="entry name" value="PlsC"/>
    <property type="match status" value="1"/>
</dbReference>
<dbReference type="RefSeq" id="WP_271918056.1">
    <property type="nucleotide sequence ID" value="NZ_JAQNDO010000001.1"/>
</dbReference>
<keyword evidence="3" id="KW-1185">Reference proteome</keyword>
<dbReference type="PIRSF" id="PIRSF016753">
    <property type="entry name" value="P_lipid/glycerol_ac_tran_prd"/>
    <property type="match status" value="1"/>
</dbReference>
<comment type="caution">
    <text evidence="2">The sequence shown here is derived from an EMBL/GenBank/DDBJ whole genome shotgun (WGS) entry which is preliminary data.</text>
</comment>
<dbReference type="CDD" id="cd07987">
    <property type="entry name" value="LPLAT_MGAT-like"/>
    <property type="match status" value="1"/>
</dbReference>
<organism evidence="2 3">
    <name type="scientific">Polyangium mundeleinium</name>
    <dbReference type="NCBI Taxonomy" id="2995306"/>
    <lineage>
        <taxon>Bacteria</taxon>
        <taxon>Pseudomonadati</taxon>
        <taxon>Myxococcota</taxon>
        <taxon>Polyangia</taxon>
        <taxon>Polyangiales</taxon>
        <taxon>Polyangiaceae</taxon>
        <taxon>Polyangium</taxon>
    </lineage>
</organism>
<dbReference type="Pfam" id="PF01553">
    <property type="entry name" value="Acyltransferase"/>
    <property type="match status" value="1"/>
</dbReference>
<feature type="domain" description="Phospholipid/glycerol acyltransferase" evidence="1">
    <location>
        <begin position="75"/>
        <end position="195"/>
    </location>
</feature>
<name>A0ABT5ELI2_9BACT</name>
<evidence type="ECO:0000259" key="1">
    <source>
        <dbReference type="SMART" id="SM00563"/>
    </source>
</evidence>
<dbReference type="SUPFAM" id="SSF69593">
    <property type="entry name" value="Glycerol-3-phosphate (1)-acyltransferase"/>
    <property type="match status" value="1"/>
</dbReference>
<evidence type="ECO:0000313" key="3">
    <source>
        <dbReference type="Proteomes" id="UP001221411"/>
    </source>
</evidence>
<dbReference type="InterPro" id="IPR016676">
    <property type="entry name" value="P_lipid/glycerol_AcTrfase_prd"/>
</dbReference>
<dbReference type="EMBL" id="JAQNDO010000001">
    <property type="protein sequence ID" value="MDC0742678.1"/>
    <property type="molecule type" value="Genomic_DNA"/>
</dbReference>
<keyword evidence="2" id="KW-0808">Transferase</keyword>
<sequence length="301" mass="33182">MAAFVVPHEPVPPVDVLKDALAALAEKARATVRPNDLASRDPHFIKRAMPLLGMFYDHYFRAETELEEPFTDGPALVVGNHNAMTGTPDMFCHMLAFWRLYSPDRISYGLMHDVPFRFPGAGAWLNAAGAIAASPENAARAIDRGAAVLVFPGGDIDACKPFSRRYEIEFGKRRGFVRTALRHQIPIVPIVSVGAHHSLYIWTDGRRIAEALRLPLLARSNVAPIGVALPWGLIAGIPLPHLPPPVKIHTRILAPIRTDLPPSAVDDPEAVEDLFERVRSAMQRAMNDLKQQGRHGWFPAS</sequence>
<dbReference type="InterPro" id="IPR002123">
    <property type="entry name" value="Plipid/glycerol_acylTrfase"/>
</dbReference>
<proteinExistence type="predicted"/>
<reference evidence="2 3" key="1">
    <citation type="submission" date="2022-11" db="EMBL/GenBank/DDBJ databases">
        <title>Minimal conservation of predation-associated metabolite biosynthetic gene clusters underscores biosynthetic potential of Myxococcota including descriptions for ten novel species: Archangium lansinium sp. nov., Myxococcus landrumus sp. nov., Nannocystis bai.</title>
        <authorList>
            <person name="Ahearne A."/>
            <person name="Stevens C."/>
            <person name="Dowd S."/>
        </authorList>
    </citation>
    <scope>NUCLEOTIDE SEQUENCE [LARGE SCALE GENOMIC DNA]</scope>
    <source>
        <strain evidence="2 3">RJM3</strain>
    </source>
</reference>
<accession>A0ABT5ELI2</accession>
<keyword evidence="2" id="KW-0012">Acyltransferase</keyword>
<dbReference type="PANTHER" id="PTHR22753">
    <property type="entry name" value="TRANSMEMBRANE PROTEIN 68"/>
    <property type="match status" value="1"/>
</dbReference>
<dbReference type="Proteomes" id="UP001221411">
    <property type="component" value="Unassembled WGS sequence"/>
</dbReference>
<gene>
    <name evidence="2" type="ORF">POL67_15090</name>
</gene>